<organism evidence="3 4">
    <name type="scientific">Diploscapter pachys</name>
    <dbReference type="NCBI Taxonomy" id="2018661"/>
    <lineage>
        <taxon>Eukaryota</taxon>
        <taxon>Metazoa</taxon>
        <taxon>Ecdysozoa</taxon>
        <taxon>Nematoda</taxon>
        <taxon>Chromadorea</taxon>
        <taxon>Rhabditida</taxon>
        <taxon>Rhabditina</taxon>
        <taxon>Rhabditomorpha</taxon>
        <taxon>Rhabditoidea</taxon>
        <taxon>Rhabditidae</taxon>
        <taxon>Diploscapter</taxon>
    </lineage>
</organism>
<dbReference type="EMBL" id="LIAE01006580">
    <property type="protein sequence ID" value="PAV87315.1"/>
    <property type="molecule type" value="Genomic_DNA"/>
</dbReference>
<name>A0A2A2LMN2_9BILA</name>
<gene>
    <name evidence="3" type="ORF">WR25_09426</name>
</gene>
<evidence type="ECO:0000256" key="2">
    <source>
        <dbReference type="SAM" id="Phobius"/>
    </source>
</evidence>
<accession>A0A2A2LMN2</accession>
<evidence type="ECO:0000313" key="4">
    <source>
        <dbReference type="Proteomes" id="UP000218231"/>
    </source>
</evidence>
<proteinExistence type="predicted"/>
<evidence type="ECO:0000313" key="3">
    <source>
        <dbReference type="EMBL" id="PAV87315.1"/>
    </source>
</evidence>
<evidence type="ECO:0000256" key="1">
    <source>
        <dbReference type="SAM" id="MobiDB-lite"/>
    </source>
</evidence>
<keyword evidence="2" id="KW-0812">Transmembrane</keyword>
<keyword evidence="2" id="KW-0472">Membrane</keyword>
<reference evidence="3 4" key="1">
    <citation type="journal article" date="2017" name="Curr. Biol.">
        <title>Genome architecture and evolution of a unichromosomal asexual nematode.</title>
        <authorList>
            <person name="Fradin H."/>
            <person name="Zegar C."/>
            <person name="Gutwein M."/>
            <person name="Lucas J."/>
            <person name="Kovtun M."/>
            <person name="Corcoran D."/>
            <person name="Baugh L.R."/>
            <person name="Kiontke K."/>
            <person name="Gunsalus K."/>
            <person name="Fitch D.H."/>
            <person name="Piano F."/>
        </authorList>
    </citation>
    <scope>NUCLEOTIDE SEQUENCE [LARGE SCALE GENOMIC DNA]</scope>
    <source>
        <strain evidence="3">PF1309</strain>
    </source>
</reference>
<feature type="region of interest" description="Disordered" evidence="1">
    <location>
        <begin position="35"/>
        <end position="65"/>
    </location>
</feature>
<dbReference type="AlphaFoldDB" id="A0A2A2LMN2"/>
<sequence>MKLQENAAAKYRLLEESANNNPLIITPLDLSSLNDTQPCHSHSHSDENESSGISSYSQNEKSDDSENIEVAIPNESSSTRHPLVSPRSYSGKREIFIESPRSLRTPGKDGLGKYLNSAGTSMIAKLLDNNNLPYASQSDSETESTVDANGDFHGVWAREVRLFSLIFLYFFYPFFVSIFAVISW</sequence>
<keyword evidence="2" id="KW-1133">Transmembrane helix</keyword>
<dbReference type="Proteomes" id="UP000218231">
    <property type="component" value="Unassembled WGS sequence"/>
</dbReference>
<protein>
    <submittedName>
        <fullName evidence="3">Uncharacterized protein</fullName>
    </submittedName>
</protein>
<keyword evidence="4" id="KW-1185">Reference proteome</keyword>
<comment type="caution">
    <text evidence="3">The sequence shown here is derived from an EMBL/GenBank/DDBJ whole genome shotgun (WGS) entry which is preliminary data.</text>
</comment>
<feature type="compositionally biased region" description="Polar residues" evidence="1">
    <location>
        <begin position="50"/>
        <end position="59"/>
    </location>
</feature>
<feature type="transmembrane region" description="Helical" evidence="2">
    <location>
        <begin position="162"/>
        <end position="182"/>
    </location>
</feature>